<dbReference type="InterPro" id="IPR011991">
    <property type="entry name" value="ArsR-like_HTH"/>
</dbReference>
<dbReference type="PRINTS" id="PR00598">
    <property type="entry name" value="HTHMARR"/>
</dbReference>
<dbReference type="PROSITE" id="PS50995">
    <property type="entry name" value="HTH_MARR_2"/>
    <property type="match status" value="1"/>
</dbReference>
<evidence type="ECO:0000256" key="2">
    <source>
        <dbReference type="ARBA" id="ARBA00023125"/>
    </source>
</evidence>
<dbReference type="Gene3D" id="1.10.10.10">
    <property type="entry name" value="Winged helix-like DNA-binding domain superfamily/Winged helix DNA-binding domain"/>
    <property type="match status" value="1"/>
</dbReference>
<dbReference type="InterPro" id="IPR036388">
    <property type="entry name" value="WH-like_DNA-bd_sf"/>
</dbReference>
<dbReference type="EMBL" id="JACHHN010000008">
    <property type="protein sequence ID" value="MBB5192917.1"/>
    <property type="molecule type" value="Genomic_DNA"/>
</dbReference>
<dbReference type="InterPro" id="IPR000835">
    <property type="entry name" value="HTH_MarR-typ"/>
</dbReference>
<dbReference type="PANTHER" id="PTHR42756:SF1">
    <property type="entry name" value="TRANSCRIPTIONAL REPRESSOR OF EMRAB OPERON"/>
    <property type="match status" value="1"/>
</dbReference>
<dbReference type="SMART" id="SM00347">
    <property type="entry name" value="HTH_MARR"/>
    <property type="match status" value="1"/>
</dbReference>
<evidence type="ECO:0000259" key="4">
    <source>
        <dbReference type="PROSITE" id="PS50995"/>
    </source>
</evidence>
<accession>A0A840RII4</accession>
<dbReference type="Proteomes" id="UP000543030">
    <property type="component" value="Unassembled WGS sequence"/>
</dbReference>
<evidence type="ECO:0000256" key="1">
    <source>
        <dbReference type="ARBA" id="ARBA00023015"/>
    </source>
</evidence>
<keyword evidence="6" id="KW-1185">Reference proteome</keyword>
<feature type="domain" description="HTH marR-type" evidence="4">
    <location>
        <begin position="5"/>
        <end position="134"/>
    </location>
</feature>
<keyword evidence="1" id="KW-0805">Transcription regulation</keyword>
<dbReference type="GO" id="GO:0003700">
    <property type="term" value="F:DNA-binding transcription factor activity"/>
    <property type="evidence" value="ECO:0007669"/>
    <property type="project" value="InterPro"/>
</dbReference>
<reference evidence="5 6" key="1">
    <citation type="submission" date="2020-08" db="EMBL/GenBank/DDBJ databases">
        <title>Genomic Encyclopedia of Type Strains, Phase IV (KMG-IV): sequencing the most valuable type-strain genomes for metagenomic binning, comparative biology and taxonomic classification.</title>
        <authorList>
            <person name="Goeker M."/>
        </authorList>
    </citation>
    <scope>NUCLEOTIDE SEQUENCE [LARGE SCALE GENOMIC DNA]</scope>
    <source>
        <strain evidence="5 6">DSM 18233</strain>
    </source>
</reference>
<dbReference type="CDD" id="cd00090">
    <property type="entry name" value="HTH_ARSR"/>
    <property type="match status" value="1"/>
</dbReference>
<dbReference type="Pfam" id="PF01047">
    <property type="entry name" value="MarR"/>
    <property type="match status" value="1"/>
</dbReference>
<proteinExistence type="predicted"/>
<comment type="caution">
    <text evidence="5">The sequence shown here is derived from an EMBL/GenBank/DDBJ whole genome shotgun (WGS) entry which is preliminary data.</text>
</comment>
<sequence length="148" mass="16571">MIEGERNLLQQIGPTSRALYAAFEAEVGHAMPRWRVLQALMDMQEATQKELAHRLLIDPGALTRHMKQMEAELLISRHTDPQDNRLTRVKLTDAGTAMIMAAQPQRHAFFEKALAGLDPERVAIAQTVLKEVEERLRAMSSGRGATSD</sequence>
<protein>
    <submittedName>
        <fullName evidence="5">DNA-binding MarR family transcriptional regulator</fullName>
    </submittedName>
</protein>
<dbReference type="InterPro" id="IPR036390">
    <property type="entry name" value="WH_DNA-bd_sf"/>
</dbReference>
<keyword evidence="2 5" id="KW-0238">DNA-binding</keyword>
<dbReference type="AlphaFoldDB" id="A0A840RII4"/>
<dbReference type="RefSeq" id="WP_184102564.1">
    <property type="nucleotide sequence ID" value="NZ_JACHHN010000008.1"/>
</dbReference>
<gene>
    <name evidence="5" type="ORF">HNQ50_003671</name>
</gene>
<organism evidence="5 6">
    <name type="scientific">Silvimonas terrae</name>
    <dbReference type="NCBI Taxonomy" id="300266"/>
    <lineage>
        <taxon>Bacteria</taxon>
        <taxon>Pseudomonadati</taxon>
        <taxon>Pseudomonadota</taxon>
        <taxon>Betaproteobacteria</taxon>
        <taxon>Neisseriales</taxon>
        <taxon>Chitinibacteraceae</taxon>
        <taxon>Silvimonas</taxon>
    </lineage>
</organism>
<keyword evidence="3" id="KW-0804">Transcription</keyword>
<evidence type="ECO:0000256" key="3">
    <source>
        <dbReference type="ARBA" id="ARBA00023163"/>
    </source>
</evidence>
<name>A0A840RII4_9NEIS</name>
<dbReference type="SUPFAM" id="SSF46785">
    <property type="entry name" value="Winged helix' DNA-binding domain"/>
    <property type="match status" value="1"/>
</dbReference>
<dbReference type="GO" id="GO:0003677">
    <property type="term" value="F:DNA binding"/>
    <property type="evidence" value="ECO:0007669"/>
    <property type="project" value="UniProtKB-KW"/>
</dbReference>
<dbReference type="PANTHER" id="PTHR42756">
    <property type="entry name" value="TRANSCRIPTIONAL REGULATOR, MARR"/>
    <property type="match status" value="1"/>
</dbReference>
<evidence type="ECO:0000313" key="6">
    <source>
        <dbReference type="Proteomes" id="UP000543030"/>
    </source>
</evidence>
<evidence type="ECO:0000313" key="5">
    <source>
        <dbReference type="EMBL" id="MBB5192917.1"/>
    </source>
</evidence>